<evidence type="ECO:0000256" key="3">
    <source>
        <dbReference type="ARBA" id="ARBA00023125"/>
    </source>
</evidence>
<dbReference type="Gene3D" id="1.10.357.10">
    <property type="entry name" value="Tetracycline Repressor, domain 2"/>
    <property type="match status" value="1"/>
</dbReference>
<evidence type="ECO:0000256" key="6">
    <source>
        <dbReference type="SAM" id="MobiDB-lite"/>
    </source>
</evidence>
<dbReference type="PANTHER" id="PTHR47506">
    <property type="entry name" value="TRANSCRIPTIONAL REGULATORY PROTEIN"/>
    <property type="match status" value="1"/>
</dbReference>
<dbReference type="AlphaFoldDB" id="A0A315ZRC0"/>
<dbReference type="PROSITE" id="PS50977">
    <property type="entry name" value="HTH_TETR_2"/>
    <property type="match status" value="1"/>
</dbReference>
<dbReference type="InterPro" id="IPR009057">
    <property type="entry name" value="Homeodomain-like_sf"/>
</dbReference>
<feature type="DNA-binding region" description="H-T-H motif" evidence="5">
    <location>
        <begin position="57"/>
        <end position="76"/>
    </location>
</feature>
<comment type="caution">
    <text evidence="8">The sequence shown here is derived from an EMBL/GenBank/DDBJ whole genome shotgun (WGS) entry which is preliminary data.</text>
</comment>
<dbReference type="PANTHER" id="PTHR47506:SF1">
    <property type="entry name" value="HTH-TYPE TRANSCRIPTIONAL REGULATOR YJDC"/>
    <property type="match status" value="1"/>
</dbReference>
<protein>
    <submittedName>
        <fullName evidence="8">TetR family transcriptional regulator</fullName>
    </submittedName>
</protein>
<feature type="domain" description="HTH tetR-type" evidence="7">
    <location>
        <begin position="34"/>
        <end position="94"/>
    </location>
</feature>
<keyword evidence="3 5" id="KW-0238">DNA-binding</keyword>
<dbReference type="SUPFAM" id="SSF46689">
    <property type="entry name" value="Homeodomain-like"/>
    <property type="match status" value="1"/>
</dbReference>
<evidence type="ECO:0000313" key="9">
    <source>
        <dbReference type="Proteomes" id="UP000245469"/>
    </source>
</evidence>
<dbReference type="SUPFAM" id="SSF48498">
    <property type="entry name" value="Tetracyclin repressor-like, C-terminal domain"/>
    <property type="match status" value="1"/>
</dbReference>
<evidence type="ECO:0000313" key="8">
    <source>
        <dbReference type="EMBL" id="PWJ47839.1"/>
    </source>
</evidence>
<dbReference type="InterPro" id="IPR001647">
    <property type="entry name" value="HTH_TetR"/>
</dbReference>
<dbReference type="Pfam" id="PF13977">
    <property type="entry name" value="TetR_C_6"/>
    <property type="match status" value="1"/>
</dbReference>
<keyword evidence="2" id="KW-0805">Transcription regulation</keyword>
<keyword evidence="1" id="KW-0678">Repressor</keyword>
<accession>A0A315ZRC0</accession>
<evidence type="ECO:0000259" key="7">
    <source>
        <dbReference type="PROSITE" id="PS50977"/>
    </source>
</evidence>
<dbReference type="OrthoDB" id="7505659at2"/>
<evidence type="ECO:0000256" key="2">
    <source>
        <dbReference type="ARBA" id="ARBA00023015"/>
    </source>
</evidence>
<feature type="compositionally biased region" description="Polar residues" evidence="6">
    <location>
        <begin position="1"/>
        <end position="21"/>
    </location>
</feature>
<dbReference type="PRINTS" id="PR00455">
    <property type="entry name" value="HTHTETR"/>
</dbReference>
<dbReference type="InterPro" id="IPR036271">
    <property type="entry name" value="Tet_transcr_reg_TetR-rel_C_sf"/>
</dbReference>
<dbReference type="EMBL" id="QGDQ01000034">
    <property type="protein sequence ID" value="PWJ47839.1"/>
    <property type="molecule type" value="Genomic_DNA"/>
</dbReference>
<dbReference type="Proteomes" id="UP000245469">
    <property type="component" value="Unassembled WGS sequence"/>
</dbReference>
<name>A0A315ZRC0_9ACTN</name>
<dbReference type="GO" id="GO:0003677">
    <property type="term" value="F:DNA binding"/>
    <property type="evidence" value="ECO:0007669"/>
    <property type="project" value="UniProtKB-UniRule"/>
</dbReference>
<dbReference type="InterPro" id="IPR039538">
    <property type="entry name" value="BetI_C"/>
</dbReference>
<organism evidence="8 9">
    <name type="scientific">Quadrisphaera granulorum</name>
    <dbReference type="NCBI Taxonomy" id="317664"/>
    <lineage>
        <taxon>Bacteria</taxon>
        <taxon>Bacillati</taxon>
        <taxon>Actinomycetota</taxon>
        <taxon>Actinomycetes</taxon>
        <taxon>Kineosporiales</taxon>
        <taxon>Kineosporiaceae</taxon>
        <taxon>Quadrisphaera</taxon>
    </lineage>
</organism>
<keyword evidence="9" id="KW-1185">Reference proteome</keyword>
<proteinExistence type="predicted"/>
<evidence type="ECO:0000256" key="1">
    <source>
        <dbReference type="ARBA" id="ARBA00022491"/>
    </source>
</evidence>
<feature type="region of interest" description="Disordered" evidence="6">
    <location>
        <begin position="1"/>
        <end position="29"/>
    </location>
</feature>
<keyword evidence="4" id="KW-0804">Transcription</keyword>
<evidence type="ECO:0000256" key="4">
    <source>
        <dbReference type="ARBA" id="ARBA00023163"/>
    </source>
</evidence>
<sequence>MASVSSTPSTGQATGQVTRPATSGEPLRGYAKGRLRREEILDTARALFGEVGYRSASLREIAARCGISHPGLLHHFPTKEALLEAVLQRRDAVSEERFGVIRARGTEALRALVEIVAANVAEPGEVELYCVLSAESTAPDHPAHQYFTDRYVTTRANLERSLREAAEDGDLRAGVDPSVHAPIVVAVMDGLQVQWLLDRDSPAPTDMPAALRAHLNTLLTHPL</sequence>
<evidence type="ECO:0000256" key="5">
    <source>
        <dbReference type="PROSITE-ProRule" id="PRU00335"/>
    </source>
</evidence>
<reference evidence="8 9" key="1">
    <citation type="submission" date="2018-03" db="EMBL/GenBank/DDBJ databases">
        <title>Genomic Encyclopedia of Archaeal and Bacterial Type Strains, Phase II (KMG-II): from individual species to whole genera.</title>
        <authorList>
            <person name="Goeker M."/>
        </authorList>
    </citation>
    <scope>NUCLEOTIDE SEQUENCE [LARGE SCALE GENOMIC DNA]</scope>
    <source>
        <strain evidence="8 9">DSM 44889</strain>
    </source>
</reference>
<dbReference type="Pfam" id="PF00440">
    <property type="entry name" value="TetR_N"/>
    <property type="match status" value="1"/>
</dbReference>
<gene>
    <name evidence="8" type="ORF">BXY45_13412</name>
</gene>